<organism evidence="2 3">
    <name type="scientific">Ceutorhynchus assimilis</name>
    <name type="common">cabbage seed weevil</name>
    <dbReference type="NCBI Taxonomy" id="467358"/>
    <lineage>
        <taxon>Eukaryota</taxon>
        <taxon>Metazoa</taxon>
        <taxon>Ecdysozoa</taxon>
        <taxon>Arthropoda</taxon>
        <taxon>Hexapoda</taxon>
        <taxon>Insecta</taxon>
        <taxon>Pterygota</taxon>
        <taxon>Neoptera</taxon>
        <taxon>Endopterygota</taxon>
        <taxon>Coleoptera</taxon>
        <taxon>Polyphaga</taxon>
        <taxon>Cucujiformia</taxon>
        <taxon>Curculionidae</taxon>
        <taxon>Ceutorhynchinae</taxon>
        <taxon>Ceutorhynchus</taxon>
    </lineage>
</organism>
<evidence type="ECO:0000313" key="3">
    <source>
        <dbReference type="Proteomes" id="UP001152799"/>
    </source>
</evidence>
<protein>
    <submittedName>
        <fullName evidence="2">Uncharacterized protein</fullName>
    </submittedName>
</protein>
<accession>A0A9N9QSK3</accession>
<keyword evidence="3" id="KW-1185">Reference proteome</keyword>
<reference evidence="2" key="1">
    <citation type="submission" date="2022-01" db="EMBL/GenBank/DDBJ databases">
        <authorList>
            <person name="King R."/>
        </authorList>
    </citation>
    <scope>NUCLEOTIDE SEQUENCE</scope>
</reference>
<sequence length="80" mass="9156">MRLFGVVLFLLIAALFLGEVQPSPHTESNPSAIEPSIMSRDFSSQTFMAQFVKSFESPLDKWFSWLTRLLSMLSTFLRPK</sequence>
<gene>
    <name evidence="2" type="ORF">CEUTPL_LOCUS14261</name>
</gene>
<evidence type="ECO:0000256" key="1">
    <source>
        <dbReference type="SAM" id="SignalP"/>
    </source>
</evidence>
<feature type="chain" id="PRO_5040163021" evidence="1">
    <location>
        <begin position="23"/>
        <end position="80"/>
    </location>
</feature>
<keyword evidence="1" id="KW-0732">Signal</keyword>
<dbReference type="AlphaFoldDB" id="A0A9N9QSK3"/>
<name>A0A9N9QSK3_9CUCU</name>
<dbReference type="Proteomes" id="UP001152799">
    <property type="component" value="Chromosome 9"/>
</dbReference>
<proteinExistence type="predicted"/>
<feature type="signal peptide" evidence="1">
    <location>
        <begin position="1"/>
        <end position="22"/>
    </location>
</feature>
<evidence type="ECO:0000313" key="2">
    <source>
        <dbReference type="EMBL" id="CAG9773876.1"/>
    </source>
</evidence>
<dbReference type="EMBL" id="OU892285">
    <property type="protein sequence ID" value="CAG9773876.1"/>
    <property type="molecule type" value="Genomic_DNA"/>
</dbReference>